<dbReference type="GO" id="GO:0019303">
    <property type="term" value="P:D-ribose catabolic process"/>
    <property type="evidence" value="ECO:0007669"/>
    <property type="project" value="UniProtKB-UniRule"/>
</dbReference>
<evidence type="ECO:0000256" key="9">
    <source>
        <dbReference type="ARBA" id="ARBA00022842"/>
    </source>
</evidence>
<evidence type="ECO:0000256" key="11">
    <source>
        <dbReference type="ARBA" id="ARBA00023277"/>
    </source>
</evidence>
<keyword evidence="12" id="KW-0539">Nucleus</keyword>
<feature type="binding site" evidence="12">
    <location>
        <begin position="53"/>
        <end position="57"/>
    </location>
    <ligand>
        <name>substrate</name>
    </ligand>
</feature>
<dbReference type="SUPFAM" id="SSF53613">
    <property type="entry name" value="Ribokinase-like"/>
    <property type="match status" value="1"/>
</dbReference>
<reference evidence="14" key="1">
    <citation type="submission" date="2016-09" db="EMBL/GenBank/DDBJ databases">
        <authorList>
            <person name="Hebert L."/>
            <person name="Moumen B."/>
        </authorList>
    </citation>
    <scope>NUCLEOTIDE SEQUENCE [LARGE SCALE GENOMIC DNA]</scope>
    <source>
        <strain evidence="14">OVI</strain>
    </source>
</reference>
<proteinExistence type="inferred from homology"/>
<gene>
    <name evidence="14" type="ORF">TEOVI_000646100</name>
</gene>
<dbReference type="InterPro" id="IPR011611">
    <property type="entry name" value="PfkB_dom"/>
</dbReference>
<evidence type="ECO:0000256" key="5">
    <source>
        <dbReference type="ARBA" id="ARBA00022723"/>
    </source>
</evidence>
<comment type="cofactor">
    <cofactor evidence="12">
        <name>Mg(2+)</name>
        <dbReference type="ChEBI" id="CHEBI:18420"/>
    </cofactor>
    <text evidence="12">Requires a divalent cation, most likely magnesium in vivo, as an electrophilic catalyst to aid phosphoryl group transfer. It is the chelate of the metal and the nucleotide that is the actual substrate.</text>
</comment>
<keyword evidence="5 12" id="KW-0479">Metal-binding</keyword>
<evidence type="ECO:0000256" key="1">
    <source>
        <dbReference type="ARBA" id="ARBA00005380"/>
    </source>
</evidence>
<dbReference type="GO" id="GO:0004747">
    <property type="term" value="F:ribokinase activity"/>
    <property type="evidence" value="ECO:0007669"/>
    <property type="project" value="UniProtKB-UniRule"/>
</dbReference>
<dbReference type="GeneID" id="92380395"/>
<keyword evidence="10 12" id="KW-0630">Potassium</keyword>
<comment type="similarity">
    <text evidence="12">Belongs to the carbohydrate kinase PfkB family. Ribokinase subfamily.</text>
</comment>
<keyword evidence="12" id="KW-0963">Cytoplasm</keyword>
<keyword evidence="4 12" id="KW-0808">Transferase</keyword>
<organism evidence="14 15">
    <name type="scientific">Trypanosoma equiperdum</name>
    <dbReference type="NCBI Taxonomy" id="5694"/>
    <lineage>
        <taxon>Eukaryota</taxon>
        <taxon>Discoba</taxon>
        <taxon>Euglenozoa</taxon>
        <taxon>Kinetoplastea</taxon>
        <taxon>Metakinetoplastina</taxon>
        <taxon>Trypanosomatida</taxon>
        <taxon>Trypanosomatidae</taxon>
        <taxon>Trypanosoma</taxon>
    </lineage>
</organism>
<feature type="binding site" evidence="12">
    <location>
        <position position="302"/>
    </location>
    <ligand>
        <name>ATP</name>
        <dbReference type="ChEBI" id="CHEBI:30616"/>
    </ligand>
</feature>
<evidence type="ECO:0000256" key="12">
    <source>
        <dbReference type="HAMAP-Rule" id="MF_03215"/>
    </source>
</evidence>
<dbReference type="PANTHER" id="PTHR10584:SF166">
    <property type="entry name" value="RIBOKINASE"/>
    <property type="match status" value="1"/>
</dbReference>
<feature type="binding site" evidence="12">
    <location>
        <position position="274"/>
    </location>
    <ligand>
        <name>K(+)</name>
        <dbReference type="ChEBI" id="CHEBI:29103"/>
    </ligand>
</feature>
<dbReference type="RefSeq" id="XP_067078405.1">
    <property type="nucleotide sequence ID" value="XM_067222304.1"/>
</dbReference>
<dbReference type="FunFam" id="3.40.1190.20:FF:000102">
    <property type="entry name" value="Ribokinase"/>
    <property type="match status" value="1"/>
</dbReference>
<comment type="subcellular location">
    <subcellularLocation>
        <location evidence="12">Cytoplasm</location>
    </subcellularLocation>
    <subcellularLocation>
        <location evidence="12">Nucleus</location>
    </subcellularLocation>
</comment>
<feature type="binding site" evidence="12">
    <location>
        <position position="313"/>
    </location>
    <ligand>
        <name>K(+)</name>
        <dbReference type="ChEBI" id="CHEBI:29103"/>
    </ligand>
</feature>
<keyword evidence="15" id="KW-1185">Reference proteome</keyword>
<comment type="caution">
    <text evidence="12">Lacks conserved residue(s) required for the propagation of feature annotation.</text>
</comment>
<name>A0A1G4I5Q7_TRYEQ</name>
<comment type="function">
    <text evidence="12">Catalyzes the phosphorylation of ribose at O-5 in a reaction requiring ATP and magnesium. The resulting D-ribose-5-phosphate can then be used either for sythesis of nucleotides, histidine, and tryptophan, or as a component of the pentose phosphate pathway.</text>
</comment>
<dbReference type="GO" id="GO:0005634">
    <property type="term" value="C:nucleus"/>
    <property type="evidence" value="ECO:0007669"/>
    <property type="project" value="UniProtKB-SubCell"/>
</dbReference>
<dbReference type="InterPro" id="IPR002173">
    <property type="entry name" value="Carboh/pur_kinase_PfkB_CS"/>
</dbReference>
<feature type="domain" description="Carbohydrate kinase PfkB" evidence="13">
    <location>
        <begin position="18"/>
        <end position="320"/>
    </location>
</feature>
<feature type="binding site" evidence="12">
    <location>
        <position position="311"/>
    </location>
    <ligand>
        <name>K(+)</name>
        <dbReference type="ChEBI" id="CHEBI:29103"/>
    </ligand>
</feature>
<feature type="binding site" evidence="12">
    <location>
        <position position="308"/>
    </location>
    <ligand>
        <name>K(+)</name>
        <dbReference type="ChEBI" id="CHEBI:29103"/>
    </ligand>
</feature>
<dbReference type="PANTHER" id="PTHR10584">
    <property type="entry name" value="SUGAR KINASE"/>
    <property type="match status" value="1"/>
</dbReference>
<feature type="binding site" evidence="12">
    <location>
        <position position="272"/>
    </location>
    <ligand>
        <name>K(+)</name>
        <dbReference type="ChEBI" id="CHEBI:29103"/>
    </ligand>
</feature>
<keyword evidence="8 12" id="KW-0067">ATP-binding</keyword>
<sequence>MSAAGVKSGNGCIADTPIVVVGACFVDYVAYVDHLPQVGESLRCRSFSKGFGGKGSNQAVCAGRLGASVSMVGAVGTDGDGADYIANFQRNGVQVSNVYRMENTSTGLAMIFVDSTTSHNEIVFSPNATGALTVDYLRKQSDNYNNFFGPKCRYIILQNEIPVETTLDVLKEAHTRGIYTVFNAAPAPSTDEVAVVKPFLSYVSLFCVNEVEASMITGIDVKDTQSAILATEEMQKLGAHSVVTTLGGNGYVIGEKGKPPRHLPSITVKAVDSTGAGDCFVGAMVFYLSMGKSLEESCKRANMIAAISVQRPGTQSSYPTLDELPAEVKECKI</sequence>
<evidence type="ECO:0000313" key="14">
    <source>
        <dbReference type="EMBL" id="SCU67041.1"/>
    </source>
</evidence>
<comment type="catalytic activity">
    <reaction evidence="12">
        <text>D-ribose + ATP = D-ribose 5-phosphate + ADP + H(+)</text>
        <dbReference type="Rhea" id="RHEA:13697"/>
        <dbReference type="ChEBI" id="CHEBI:15378"/>
        <dbReference type="ChEBI" id="CHEBI:30616"/>
        <dbReference type="ChEBI" id="CHEBI:47013"/>
        <dbReference type="ChEBI" id="CHEBI:78346"/>
        <dbReference type="ChEBI" id="CHEBI:456216"/>
        <dbReference type="EC" id="2.7.1.15"/>
    </reaction>
</comment>
<keyword evidence="11 12" id="KW-0119">Carbohydrate metabolism</keyword>
<evidence type="ECO:0000256" key="6">
    <source>
        <dbReference type="ARBA" id="ARBA00022741"/>
    </source>
</evidence>
<dbReference type="PROSITE" id="PS00584">
    <property type="entry name" value="PFKB_KINASES_2"/>
    <property type="match status" value="1"/>
</dbReference>
<comment type="caution">
    <text evidence="14">The sequence shown here is derived from an EMBL/GenBank/DDBJ whole genome shotgun (WGS) entry which is preliminary data.</text>
</comment>
<dbReference type="Gene3D" id="3.40.1190.20">
    <property type="match status" value="1"/>
</dbReference>
<dbReference type="InterPro" id="IPR029056">
    <property type="entry name" value="Ribokinase-like"/>
</dbReference>
<dbReference type="PRINTS" id="PR00990">
    <property type="entry name" value="RIBOKINASE"/>
</dbReference>
<feature type="binding site" evidence="12">
    <location>
        <position position="160"/>
    </location>
    <ligand>
        <name>substrate</name>
    </ligand>
</feature>
<dbReference type="CDD" id="cd01174">
    <property type="entry name" value="ribokinase"/>
    <property type="match status" value="1"/>
</dbReference>
<evidence type="ECO:0000256" key="10">
    <source>
        <dbReference type="ARBA" id="ARBA00022958"/>
    </source>
</evidence>
<evidence type="ECO:0000256" key="8">
    <source>
        <dbReference type="ARBA" id="ARBA00022840"/>
    </source>
</evidence>
<dbReference type="AlphaFoldDB" id="A0A1G4I5Q7"/>
<feature type="binding site" evidence="12">
    <location>
        <begin position="277"/>
        <end position="278"/>
    </location>
    <ligand>
        <name>ATP</name>
        <dbReference type="ChEBI" id="CHEBI:30616"/>
    </ligand>
</feature>
<evidence type="ECO:0000259" key="13">
    <source>
        <dbReference type="Pfam" id="PF00294"/>
    </source>
</evidence>
<evidence type="ECO:0000256" key="7">
    <source>
        <dbReference type="ARBA" id="ARBA00022777"/>
    </source>
</evidence>
<comment type="subunit">
    <text evidence="12">Homodimer.</text>
</comment>
<evidence type="ECO:0000313" key="15">
    <source>
        <dbReference type="Proteomes" id="UP000195570"/>
    </source>
</evidence>
<dbReference type="HAMAP" id="MF_01987">
    <property type="entry name" value="Ribokinase"/>
    <property type="match status" value="1"/>
</dbReference>
<feature type="binding site" evidence="12">
    <location>
        <position position="209"/>
    </location>
    <ligand>
        <name>ATP</name>
        <dbReference type="ChEBI" id="CHEBI:30616"/>
    </ligand>
</feature>
<comment type="activity regulation">
    <text evidence="12">Activated by a monovalent cation that binds near, but not in, the active site. The most likely occupant of the site in vivo is potassium. Ion binding induces a conformational change that may alter substrate affinity.</text>
</comment>
<dbReference type="InterPro" id="IPR011877">
    <property type="entry name" value="Ribokinase"/>
</dbReference>
<comment type="similarity">
    <text evidence="1">Belongs to the carbohydrate kinase pfkB family.</text>
</comment>
<dbReference type="GO" id="GO:0005737">
    <property type="term" value="C:cytoplasm"/>
    <property type="evidence" value="ECO:0007669"/>
    <property type="project" value="UniProtKB-SubCell"/>
</dbReference>
<feature type="binding site" evidence="12">
    <location>
        <begin position="25"/>
        <end position="27"/>
    </location>
    <ligand>
        <name>substrate</name>
    </ligand>
</feature>
<dbReference type="EC" id="2.7.1.15" evidence="2 12"/>
<keyword evidence="9 12" id="KW-0460">Magnesium</keyword>
<evidence type="ECO:0000256" key="4">
    <source>
        <dbReference type="ARBA" id="ARBA00022679"/>
    </source>
</evidence>
<dbReference type="Pfam" id="PF00294">
    <property type="entry name" value="PfkB"/>
    <property type="match status" value="1"/>
</dbReference>
<dbReference type="GO" id="GO:0046872">
    <property type="term" value="F:metal ion binding"/>
    <property type="evidence" value="ECO:0007669"/>
    <property type="project" value="UniProtKB-KW"/>
</dbReference>
<evidence type="ECO:0000256" key="2">
    <source>
        <dbReference type="ARBA" id="ARBA00012035"/>
    </source>
</evidence>
<comment type="pathway">
    <text evidence="12">Carbohydrate metabolism; D-ribose degradation; D-ribose 5-phosphate from beta-D-ribopyranose: step 2/2.</text>
</comment>
<dbReference type="GO" id="GO:0005524">
    <property type="term" value="F:ATP binding"/>
    <property type="evidence" value="ECO:0007669"/>
    <property type="project" value="UniProtKB-UniRule"/>
</dbReference>
<feature type="binding site" evidence="12">
    <location>
        <position position="278"/>
    </location>
    <ligand>
        <name>substrate</name>
    </ligand>
</feature>
<feature type="binding site" evidence="12">
    <location>
        <position position="317"/>
    </location>
    <ligand>
        <name>K(+)</name>
        <dbReference type="ChEBI" id="CHEBI:29103"/>
    </ligand>
</feature>
<keyword evidence="7 12" id="KW-0418">Kinase</keyword>
<feature type="active site" description="Proton acceptor" evidence="12">
    <location>
        <position position="278"/>
    </location>
</feature>
<evidence type="ECO:0000256" key="3">
    <source>
        <dbReference type="ARBA" id="ARBA00016943"/>
    </source>
</evidence>
<protein>
    <recommendedName>
        <fullName evidence="3 12">Ribokinase</fullName>
        <shortName evidence="12">RK</shortName>
        <ecNumber evidence="2 12">2.7.1.15</ecNumber>
    </recommendedName>
</protein>
<dbReference type="UniPathway" id="UPA00916">
    <property type="reaction ID" value="UER00889"/>
</dbReference>
<dbReference type="VEuPathDB" id="TriTrypDB:TEOVI_000646100"/>
<dbReference type="Proteomes" id="UP000195570">
    <property type="component" value="Unassembled WGS sequence"/>
</dbReference>
<dbReference type="InterPro" id="IPR002139">
    <property type="entry name" value="Ribo/fructo_kinase"/>
</dbReference>
<accession>A0A1G4I5Q7</accession>
<feature type="binding site" evidence="12">
    <location>
        <begin position="245"/>
        <end position="250"/>
    </location>
    <ligand>
        <name>ATP</name>
        <dbReference type="ChEBI" id="CHEBI:30616"/>
    </ligand>
</feature>
<dbReference type="EMBL" id="CZPT02000675">
    <property type="protein sequence ID" value="SCU67041.1"/>
    <property type="molecule type" value="Genomic_DNA"/>
</dbReference>
<keyword evidence="6 12" id="KW-0547">Nucleotide-binding</keyword>